<reference evidence="1 2" key="1">
    <citation type="submission" date="2017-09" db="EMBL/GenBank/DDBJ databases">
        <authorList>
            <person name="Ehlers B."/>
            <person name="Leendertz F.H."/>
        </authorList>
    </citation>
    <scope>NUCLEOTIDE SEQUENCE [LARGE SCALE GENOMIC DNA]</scope>
    <source>
        <strain evidence="1 2">CGMCC 4.6857</strain>
    </source>
</reference>
<dbReference type="RefSeq" id="WP_143235198.1">
    <property type="nucleotide sequence ID" value="NZ_OBDY01000024.1"/>
</dbReference>
<accession>A0A285JU71</accession>
<proteinExistence type="predicted"/>
<dbReference type="PANTHER" id="PTHR46082">
    <property type="entry name" value="ATP/GTP-BINDING PROTEIN-RELATED"/>
    <property type="match status" value="1"/>
</dbReference>
<evidence type="ECO:0000313" key="2">
    <source>
        <dbReference type="Proteomes" id="UP000219612"/>
    </source>
</evidence>
<dbReference type="AlphaFoldDB" id="A0A285JU71"/>
<sequence length="316" mass="34816">MRELQAAVAEWERALGPDHPRTIEGRITLAEAYRSTPEYADAEQTPWEEAAAAELAKAVESRTRTLGPESPETLEVREELALVRWGAEGSPRLIAELEAIAAARERILGRADPSTLETLSRLEFWASGARRAELRERILHGWREVVASRPTVHARMRLGAVSHSYGREEESRAQYELAAASCERIVAARTRELGAVHPDTVAARERHARCVRRLDGPAEAARLTWELAADQERLLGADHPDTLRTLVGLASDSPPDESLLARAYAVLGPDDRDVAFLRGHLIVAYAVAGRDEEALALVPRYPVAADDDVLDEAELP</sequence>
<gene>
    <name evidence="1" type="ORF">SAMN05421748_12459</name>
</gene>
<name>A0A285JU71_9ACTN</name>
<dbReference type="Proteomes" id="UP000219612">
    <property type="component" value="Unassembled WGS sequence"/>
</dbReference>
<dbReference type="Gene3D" id="1.25.40.10">
    <property type="entry name" value="Tetratricopeptide repeat domain"/>
    <property type="match status" value="2"/>
</dbReference>
<evidence type="ECO:0008006" key="3">
    <source>
        <dbReference type="Google" id="ProtNLM"/>
    </source>
</evidence>
<organism evidence="1 2">
    <name type="scientific">Paractinoplanes atraurantiacus</name>
    <dbReference type="NCBI Taxonomy" id="1036182"/>
    <lineage>
        <taxon>Bacteria</taxon>
        <taxon>Bacillati</taxon>
        <taxon>Actinomycetota</taxon>
        <taxon>Actinomycetes</taxon>
        <taxon>Micromonosporales</taxon>
        <taxon>Micromonosporaceae</taxon>
        <taxon>Paractinoplanes</taxon>
    </lineage>
</organism>
<keyword evidence="2" id="KW-1185">Reference proteome</keyword>
<dbReference type="InterPro" id="IPR011990">
    <property type="entry name" value="TPR-like_helical_dom_sf"/>
</dbReference>
<evidence type="ECO:0000313" key="1">
    <source>
        <dbReference type="EMBL" id="SNY62866.1"/>
    </source>
</evidence>
<dbReference type="EMBL" id="OBDY01000024">
    <property type="protein sequence ID" value="SNY62866.1"/>
    <property type="molecule type" value="Genomic_DNA"/>
</dbReference>
<dbReference type="PANTHER" id="PTHR46082:SF6">
    <property type="entry name" value="AAA+ ATPASE DOMAIN-CONTAINING PROTEIN-RELATED"/>
    <property type="match status" value="1"/>
</dbReference>
<dbReference type="OrthoDB" id="3210382at2"/>
<dbReference type="InterPro" id="IPR053137">
    <property type="entry name" value="NLR-like"/>
</dbReference>
<protein>
    <recommendedName>
        <fullName evidence="3">Tetratricopeptide repeat-containing protein</fullName>
    </recommendedName>
</protein>